<keyword evidence="2" id="KW-1185">Reference proteome</keyword>
<reference evidence="2" key="1">
    <citation type="journal article" date="2023" name="Nat. Plants">
        <title>Single-cell RNA sequencing provides a high-resolution roadmap for understanding the multicellular compartmentation of specialized metabolism.</title>
        <authorList>
            <person name="Sun S."/>
            <person name="Shen X."/>
            <person name="Li Y."/>
            <person name="Li Y."/>
            <person name="Wang S."/>
            <person name="Li R."/>
            <person name="Zhang H."/>
            <person name="Shen G."/>
            <person name="Guo B."/>
            <person name="Wei J."/>
            <person name="Xu J."/>
            <person name="St-Pierre B."/>
            <person name="Chen S."/>
            <person name="Sun C."/>
        </authorList>
    </citation>
    <scope>NUCLEOTIDE SEQUENCE [LARGE SCALE GENOMIC DNA]</scope>
</reference>
<gene>
    <name evidence="1" type="ORF">M9H77_36356</name>
</gene>
<organism evidence="1 2">
    <name type="scientific">Catharanthus roseus</name>
    <name type="common">Madagascar periwinkle</name>
    <name type="synonym">Vinca rosea</name>
    <dbReference type="NCBI Taxonomy" id="4058"/>
    <lineage>
        <taxon>Eukaryota</taxon>
        <taxon>Viridiplantae</taxon>
        <taxon>Streptophyta</taxon>
        <taxon>Embryophyta</taxon>
        <taxon>Tracheophyta</taxon>
        <taxon>Spermatophyta</taxon>
        <taxon>Magnoliopsida</taxon>
        <taxon>eudicotyledons</taxon>
        <taxon>Gunneridae</taxon>
        <taxon>Pentapetalae</taxon>
        <taxon>asterids</taxon>
        <taxon>lamiids</taxon>
        <taxon>Gentianales</taxon>
        <taxon>Apocynaceae</taxon>
        <taxon>Rauvolfioideae</taxon>
        <taxon>Vinceae</taxon>
        <taxon>Catharanthinae</taxon>
        <taxon>Catharanthus</taxon>
    </lineage>
</organism>
<sequence length="258" mass="28577">MLTVTQTINNVDGRTSSPRASGVGISGAIYSSVTVRLPVKKEPLEAWILRAFTGSEIDDDLFLHARGFIFLLLGGHMLSDFSRNLAVVHDSFEGCTTDRGSLSLSTDLSVVDPLAPLGAIWCTSFDYSQLPMYTLITYRDHLYGYLILIVGITRAYISNPANRDTRSVGYQPAGVDRRMMTFILQEWIRDITDASPSRFRICPISISTSYIFLVFRFRAPPPLGTASSSTPHQPISQASSSNEEERTDDTDVIQHLGF</sequence>
<protein>
    <submittedName>
        <fullName evidence="1">Uncharacterized protein</fullName>
    </submittedName>
</protein>
<evidence type="ECO:0000313" key="2">
    <source>
        <dbReference type="Proteomes" id="UP001060085"/>
    </source>
</evidence>
<evidence type="ECO:0000313" key="1">
    <source>
        <dbReference type="EMBL" id="KAI5650351.1"/>
    </source>
</evidence>
<dbReference type="EMBL" id="CM044708">
    <property type="protein sequence ID" value="KAI5650351.1"/>
    <property type="molecule type" value="Genomic_DNA"/>
</dbReference>
<comment type="caution">
    <text evidence="1">The sequence shown here is derived from an EMBL/GenBank/DDBJ whole genome shotgun (WGS) entry which is preliminary data.</text>
</comment>
<name>A0ACB9ZU65_CATRO</name>
<dbReference type="Proteomes" id="UP001060085">
    <property type="component" value="Linkage Group LG08"/>
</dbReference>
<proteinExistence type="predicted"/>
<accession>A0ACB9ZU65</accession>